<feature type="region of interest" description="Disordered" evidence="1">
    <location>
        <begin position="46"/>
        <end position="71"/>
    </location>
</feature>
<proteinExistence type="predicted"/>
<organism evidence="2 3">
    <name type="scientific">Methylobacterium durans</name>
    <dbReference type="NCBI Taxonomy" id="2202825"/>
    <lineage>
        <taxon>Bacteria</taxon>
        <taxon>Pseudomonadati</taxon>
        <taxon>Pseudomonadota</taxon>
        <taxon>Alphaproteobacteria</taxon>
        <taxon>Hyphomicrobiales</taxon>
        <taxon>Methylobacteriaceae</taxon>
        <taxon>Methylobacterium</taxon>
    </lineage>
</organism>
<dbReference type="AlphaFoldDB" id="A0A2U8W3S8"/>
<name>A0A2U8W3S8_9HYPH</name>
<protein>
    <submittedName>
        <fullName evidence="2">Uncharacterized protein</fullName>
    </submittedName>
</protein>
<evidence type="ECO:0000256" key="1">
    <source>
        <dbReference type="SAM" id="MobiDB-lite"/>
    </source>
</evidence>
<reference evidence="3" key="1">
    <citation type="submission" date="2018-05" db="EMBL/GenBank/DDBJ databases">
        <title>Complete Genome Sequence of Methylobacterium sp. 17SD2-17.</title>
        <authorList>
            <person name="Srinivasan S."/>
        </authorList>
    </citation>
    <scope>NUCLEOTIDE SEQUENCE [LARGE SCALE GENOMIC DNA]</scope>
    <source>
        <strain evidence="3">17SD2-17</strain>
    </source>
</reference>
<feature type="compositionally biased region" description="Low complexity" evidence="1">
    <location>
        <begin position="61"/>
        <end position="71"/>
    </location>
</feature>
<dbReference type="KEGG" id="mets:DK389_09780"/>
<sequence>MRTLMARELWEAAQTLGQEGSSAAAAIRQSAYRMWLELTLKALSRNMDQQGSGSRRRRRVASVAAGSRPEE</sequence>
<dbReference type="EMBL" id="CP029550">
    <property type="protein sequence ID" value="AWN40763.1"/>
    <property type="molecule type" value="Genomic_DNA"/>
</dbReference>
<evidence type="ECO:0000313" key="3">
    <source>
        <dbReference type="Proteomes" id="UP000245926"/>
    </source>
</evidence>
<gene>
    <name evidence="2" type="ORF">DK389_09780</name>
</gene>
<evidence type="ECO:0000313" key="2">
    <source>
        <dbReference type="EMBL" id="AWN40763.1"/>
    </source>
</evidence>
<keyword evidence="3" id="KW-1185">Reference proteome</keyword>
<dbReference type="Proteomes" id="UP000245926">
    <property type="component" value="Chromosome"/>
</dbReference>
<accession>A0A2U8W3S8</accession>